<keyword evidence="3" id="KW-1185">Reference proteome</keyword>
<dbReference type="OrthoDB" id="1045822at2759"/>
<evidence type="ECO:0000313" key="2">
    <source>
        <dbReference type="EMBL" id="OMJ89562.1"/>
    </source>
</evidence>
<comment type="caution">
    <text evidence="2">The sequence shown here is derived from an EMBL/GenBank/DDBJ whole genome shotgun (WGS) entry which is preliminary data.</text>
</comment>
<keyword evidence="1" id="KW-1133">Transmembrane helix</keyword>
<feature type="transmembrane region" description="Helical" evidence="1">
    <location>
        <begin position="47"/>
        <end position="66"/>
    </location>
</feature>
<keyword evidence="1" id="KW-0472">Membrane</keyword>
<dbReference type="AlphaFoldDB" id="A0A1R2CKL5"/>
<proteinExistence type="predicted"/>
<keyword evidence="1" id="KW-0812">Transmembrane</keyword>
<dbReference type="EMBL" id="MPUH01000123">
    <property type="protein sequence ID" value="OMJ89562.1"/>
    <property type="molecule type" value="Genomic_DNA"/>
</dbReference>
<evidence type="ECO:0000256" key="1">
    <source>
        <dbReference type="SAM" id="Phobius"/>
    </source>
</evidence>
<dbReference type="Pfam" id="PF04749">
    <property type="entry name" value="PLAC8"/>
    <property type="match status" value="1"/>
</dbReference>
<reference evidence="2 3" key="1">
    <citation type="submission" date="2016-11" db="EMBL/GenBank/DDBJ databases">
        <title>The macronuclear genome of Stentor coeruleus: a giant cell with tiny introns.</title>
        <authorList>
            <person name="Slabodnick M."/>
            <person name="Ruby J.G."/>
            <person name="Reiff S.B."/>
            <person name="Swart E.C."/>
            <person name="Gosai S."/>
            <person name="Prabakaran S."/>
            <person name="Witkowska E."/>
            <person name="Larue G.E."/>
            <person name="Fisher S."/>
            <person name="Freeman R.M."/>
            <person name="Gunawardena J."/>
            <person name="Chu W."/>
            <person name="Stover N.A."/>
            <person name="Gregory B.D."/>
            <person name="Nowacki M."/>
            <person name="Derisi J."/>
            <person name="Roy S.W."/>
            <person name="Marshall W.F."/>
            <person name="Sood P."/>
        </authorList>
    </citation>
    <scope>NUCLEOTIDE SEQUENCE [LARGE SCALE GENOMIC DNA]</scope>
    <source>
        <strain evidence="2">WM001</strain>
    </source>
</reference>
<name>A0A1R2CKL5_9CILI</name>
<accession>A0A1R2CKL5</accession>
<evidence type="ECO:0000313" key="3">
    <source>
        <dbReference type="Proteomes" id="UP000187209"/>
    </source>
</evidence>
<organism evidence="2 3">
    <name type="scientific">Stentor coeruleus</name>
    <dbReference type="NCBI Taxonomy" id="5963"/>
    <lineage>
        <taxon>Eukaryota</taxon>
        <taxon>Sar</taxon>
        <taxon>Alveolata</taxon>
        <taxon>Ciliophora</taxon>
        <taxon>Postciliodesmatophora</taxon>
        <taxon>Heterotrichea</taxon>
        <taxon>Heterotrichida</taxon>
        <taxon>Stentoridae</taxon>
        <taxon>Stentor</taxon>
    </lineage>
</organism>
<dbReference type="Proteomes" id="UP000187209">
    <property type="component" value="Unassembled WGS sequence"/>
</dbReference>
<protein>
    <submittedName>
        <fullName evidence="2">Uncharacterized protein</fullName>
    </submittedName>
</protein>
<gene>
    <name evidence="2" type="ORF">SteCoe_8265</name>
</gene>
<dbReference type="NCBIfam" id="TIGR01571">
    <property type="entry name" value="A_thal_Cys_rich"/>
    <property type="match status" value="1"/>
</dbReference>
<sequence length="128" mass="14537">MSNTGKNWKFTMFSCCDNACMSAFACLVPCSCAFIQCIDSKLAFPESSEYCGAYFCTFLCCIGMAYNRSQLRKKLVIEGNFFLDCICHCFCSCCAVVQEWREVVAFKFNDDKLHIFNYSSRMIQAPTA</sequence>
<dbReference type="InterPro" id="IPR006461">
    <property type="entry name" value="PLAC_motif_containing"/>
</dbReference>